<proteinExistence type="inferred from homology"/>
<feature type="non-terminal residue" evidence="6">
    <location>
        <position position="1"/>
    </location>
</feature>
<dbReference type="InterPro" id="IPR020845">
    <property type="entry name" value="AMP-binding_CS"/>
</dbReference>
<dbReference type="Gene3D" id="3.30.300.30">
    <property type="match status" value="1"/>
</dbReference>
<dbReference type="GO" id="GO:0008299">
    <property type="term" value="P:isoprenoid biosynthetic process"/>
    <property type="evidence" value="ECO:0007669"/>
    <property type="project" value="InterPro"/>
</dbReference>
<dbReference type="EC" id="1.1.1.34" evidence="2"/>
<dbReference type="SUPFAM" id="SSF56801">
    <property type="entry name" value="Acetyl-CoA synthetase-like"/>
    <property type="match status" value="1"/>
</dbReference>
<evidence type="ECO:0000313" key="7">
    <source>
        <dbReference type="Proteomes" id="UP000178735"/>
    </source>
</evidence>
<dbReference type="InterPro" id="IPR000873">
    <property type="entry name" value="AMP-dep_synth/lig_dom"/>
</dbReference>
<evidence type="ECO:0000256" key="4">
    <source>
        <dbReference type="ARBA" id="ARBA00023002"/>
    </source>
</evidence>
<evidence type="ECO:0000313" key="6">
    <source>
        <dbReference type="EMBL" id="OGM04159.1"/>
    </source>
</evidence>
<keyword evidence="4" id="KW-0560">Oxidoreductase</keyword>
<dbReference type="CDD" id="cd00643">
    <property type="entry name" value="HMG-CoA_reductase_classI"/>
    <property type="match status" value="1"/>
</dbReference>
<name>A0A1F7WP50_9BACT</name>
<dbReference type="PROSITE" id="PS00455">
    <property type="entry name" value="AMP_BINDING"/>
    <property type="match status" value="1"/>
</dbReference>
<dbReference type="InterPro" id="IPR042099">
    <property type="entry name" value="ANL_N_sf"/>
</dbReference>
<dbReference type="InterPro" id="IPR002202">
    <property type="entry name" value="HMG_CoA_Rdtase"/>
</dbReference>
<dbReference type="AlphaFoldDB" id="A0A1F7WP50"/>
<dbReference type="Gene3D" id="1.10.1200.10">
    <property type="entry name" value="ACP-like"/>
    <property type="match status" value="1"/>
</dbReference>
<organism evidence="6 7">
    <name type="scientific">Candidatus Wallbacteria bacterium GWC2_49_35</name>
    <dbReference type="NCBI Taxonomy" id="1817813"/>
    <lineage>
        <taxon>Bacteria</taxon>
        <taxon>Candidatus Walliibacteriota</taxon>
    </lineage>
</organism>
<dbReference type="GO" id="GO:0015936">
    <property type="term" value="P:coenzyme A metabolic process"/>
    <property type="evidence" value="ECO:0007669"/>
    <property type="project" value="InterPro"/>
</dbReference>
<dbReference type="Gene3D" id="3.90.770.10">
    <property type="entry name" value="3-hydroxy-3-methylglutaryl-coenzyme A Reductase, Chain A, domain 2"/>
    <property type="match status" value="1"/>
</dbReference>
<dbReference type="PROSITE" id="PS50065">
    <property type="entry name" value="HMG_COA_REDUCTASE_4"/>
    <property type="match status" value="1"/>
</dbReference>
<dbReference type="PRINTS" id="PR00071">
    <property type="entry name" value="HMGCOARDTASE"/>
</dbReference>
<dbReference type="PROSITE" id="PS00318">
    <property type="entry name" value="HMG_COA_REDUCTASE_2"/>
    <property type="match status" value="1"/>
</dbReference>
<keyword evidence="3" id="KW-0521">NADP</keyword>
<protein>
    <recommendedName>
        <fullName evidence="2">hydroxymethylglutaryl-CoA reductase (NADPH)</fullName>
        <ecNumber evidence="2">1.1.1.34</ecNumber>
    </recommendedName>
</protein>
<dbReference type="SUPFAM" id="SSF47336">
    <property type="entry name" value="ACP-like"/>
    <property type="match status" value="1"/>
</dbReference>
<dbReference type="GO" id="GO:0004420">
    <property type="term" value="F:hydroxymethylglutaryl-CoA reductase (NADPH) activity"/>
    <property type="evidence" value="ECO:0007669"/>
    <property type="project" value="UniProtKB-EC"/>
</dbReference>
<evidence type="ECO:0000259" key="5">
    <source>
        <dbReference type="Pfam" id="PF00501"/>
    </source>
</evidence>
<accession>A0A1F7WP50</accession>
<dbReference type="InterPro" id="IPR023076">
    <property type="entry name" value="HMG_CoA_Rdtase_CS"/>
</dbReference>
<dbReference type="Gene3D" id="3.40.50.12780">
    <property type="entry name" value="N-terminal domain of ligase-like"/>
    <property type="match status" value="1"/>
</dbReference>
<dbReference type="PANTHER" id="PTHR10572">
    <property type="entry name" value="3-HYDROXY-3-METHYLGLUTARYL-COENZYME A REDUCTASE"/>
    <property type="match status" value="1"/>
</dbReference>
<dbReference type="SUPFAM" id="SSF56542">
    <property type="entry name" value="Substrate-binding domain of HMG-CoA reductase"/>
    <property type="match status" value="1"/>
</dbReference>
<reference evidence="6 7" key="1">
    <citation type="journal article" date="2016" name="Nat. Commun.">
        <title>Thousands of microbial genomes shed light on interconnected biogeochemical processes in an aquifer system.</title>
        <authorList>
            <person name="Anantharaman K."/>
            <person name="Brown C.T."/>
            <person name="Hug L.A."/>
            <person name="Sharon I."/>
            <person name="Castelle C.J."/>
            <person name="Probst A.J."/>
            <person name="Thomas B.C."/>
            <person name="Singh A."/>
            <person name="Wilkins M.J."/>
            <person name="Karaoz U."/>
            <person name="Brodie E.L."/>
            <person name="Williams K.H."/>
            <person name="Hubbard S.S."/>
            <person name="Banfield J.F."/>
        </authorList>
    </citation>
    <scope>NUCLEOTIDE SEQUENCE [LARGE SCALE GENOMIC DNA]</scope>
</reference>
<comment type="similarity">
    <text evidence="1">Belongs to the HMG-CoA reductase family.</text>
</comment>
<dbReference type="Gene3D" id="3.30.70.420">
    <property type="entry name" value="Hydroxymethylglutaryl-CoA reductase, class I/II, NAD/NADP-binding domain"/>
    <property type="match status" value="1"/>
</dbReference>
<dbReference type="InterPro" id="IPR004554">
    <property type="entry name" value="HMG_CoA_Rdtase_eu_arc"/>
</dbReference>
<dbReference type="InterPro" id="IPR045851">
    <property type="entry name" value="AMP-bd_C_sf"/>
</dbReference>
<feature type="domain" description="AMP-dependent synthetase/ligase" evidence="5">
    <location>
        <begin position="14"/>
        <end position="350"/>
    </location>
</feature>
<dbReference type="PANTHER" id="PTHR10572:SF24">
    <property type="entry name" value="3-HYDROXY-3-METHYLGLUTARYL-COENZYME A REDUCTASE"/>
    <property type="match status" value="1"/>
</dbReference>
<gene>
    <name evidence="6" type="ORF">A2008_12065</name>
</gene>
<evidence type="ECO:0000256" key="3">
    <source>
        <dbReference type="ARBA" id="ARBA00022857"/>
    </source>
</evidence>
<dbReference type="Proteomes" id="UP000178735">
    <property type="component" value="Unassembled WGS sequence"/>
</dbReference>
<dbReference type="InterPro" id="IPR009023">
    <property type="entry name" value="HMG_CoA_Rdtase_NAD(P)-bd_sf"/>
</dbReference>
<dbReference type="STRING" id="1817813.A2008_12065"/>
<dbReference type="InterPro" id="IPR036736">
    <property type="entry name" value="ACP-like_sf"/>
</dbReference>
<dbReference type="Pfam" id="PF00501">
    <property type="entry name" value="AMP-binding"/>
    <property type="match status" value="1"/>
</dbReference>
<dbReference type="InterPro" id="IPR009029">
    <property type="entry name" value="HMG_CoA_Rdtase_sub-bd_dom_sf"/>
</dbReference>
<evidence type="ECO:0000256" key="1">
    <source>
        <dbReference type="ARBA" id="ARBA00007661"/>
    </source>
</evidence>
<dbReference type="InterPro" id="IPR023074">
    <property type="entry name" value="HMG_CoA_Rdtase_cat_sf"/>
</dbReference>
<comment type="caution">
    <text evidence="6">The sequence shown here is derived from an EMBL/GenBank/DDBJ whole genome shotgun (WGS) entry which is preliminary data.</text>
</comment>
<dbReference type="EMBL" id="MGFH01000151">
    <property type="protein sequence ID" value="OGM04159.1"/>
    <property type="molecule type" value="Genomic_DNA"/>
</dbReference>
<sequence>RTIASLSRFASSPKTAVSYSTGTEWCDISFKEFDDIVRESKSFLLKFGVKKRDRVVVVAENHAKWIPMFMTITTYGAIIVPVDGQAPNSKLVNILNDAKPKLIITSKQFEPKMAVVFNDIEFKTTLVNFHFDLMRTTDEIAPEQAPPQSIAPNDPALIVYTSGTTGTPKGVTHSHHSIVSAIEHSMKVGGITPDDTMMTILPYTHVFGLINAALVPFYLGVRNVIAQTVNPMELLSIIGNYKVSYVCLVPRLAEIFAGLLSQMGNKFNGFKITIGGASCRHEIIEKLRSLGIKTGFGYGMTETCGGVLNAFDAPVGSVGKIYAPVSAKIDKPDKDGTGELLISSPTNTIGIFGRPELNKTLWADNIYLRTGDIARIDKDGYVYILGRLKDVIIPAGGMNVYPDELEERIGGQPYLKEYCVIGINEGGSEYAAFVARPDREYLAKNQIKDAQEFIEHKIGELTKKWPEWEHFKKIALLDEPLPRSYSFKVQRNSVAEILKLKNEYESQPQTGGEEEKTIAGIFEGVKHLIAAHINIPVEELSIYKPLSRFNRLDSLGKMSLLAYFQHHFGLSVEEFTAEDFKTFYSFIKLLLKTNPAEKLKKIDLAMKIDDMPIPVPLDYSSEGIARRQDFLKERTGADLGVLKNMNYEGSEKYQGNIENFFGFCQLPLGVVGPLKVNGDHASGSFFVPLATTEGALVASIARGAEVINLSGGAEVKIIADSVPRTPVFTFNTVTEMFDFGQWVKNNYDKLKAEAESTTGHGKLVAIDQYPVGTNMTLRFSYSCGDASGQNMTTIATQKALQYIVSEYPNKSMDCFLESNLSGDKKVNAINFTQNRGKKVIACVSIPKEVVKTYLKVDAERMLKFYELATLGTIQSHAFGLQAHYSNPLTAVYIACGQDPACAAESAAGITQMRMNGDKLLISVTLPDIMVGTVGGGTNLATQKACLEIMGCHGAGKAKKMAEIVAAAVLCGEISLTASMSAGDFASAHATYGRKTGK</sequence>
<dbReference type="Pfam" id="PF00368">
    <property type="entry name" value="HMG-CoA_red"/>
    <property type="match status" value="1"/>
</dbReference>
<evidence type="ECO:0000256" key="2">
    <source>
        <dbReference type="ARBA" id="ARBA00012999"/>
    </source>
</evidence>
<dbReference type="SUPFAM" id="SSF55035">
    <property type="entry name" value="NAD-binding domain of HMG-CoA reductase"/>
    <property type="match status" value="1"/>
</dbReference>